<dbReference type="SMART" id="SM00042">
    <property type="entry name" value="CUB"/>
    <property type="match status" value="1"/>
</dbReference>
<dbReference type="SUPFAM" id="SSF57184">
    <property type="entry name" value="Growth factor receptor domain"/>
    <property type="match status" value="2"/>
</dbReference>
<feature type="domain" description="CUB" evidence="13">
    <location>
        <begin position="469"/>
        <end position="582"/>
    </location>
</feature>
<keyword evidence="8" id="KW-0472">Membrane</keyword>
<accession>A0AA88YNP6</accession>
<dbReference type="SMART" id="SM00181">
    <property type="entry name" value="EGF"/>
    <property type="match status" value="3"/>
</dbReference>
<comment type="caution">
    <text evidence="12">Lacks conserved residue(s) required for the propagation of feature annotation.</text>
</comment>
<dbReference type="GO" id="GO:0006897">
    <property type="term" value="P:endocytosis"/>
    <property type="evidence" value="ECO:0007669"/>
    <property type="project" value="UniProtKB-KW"/>
</dbReference>
<dbReference type="EMBL" id="VSWD01000005">
    <property type="protein sequence ID" value="KAK3102414.1"/>
    <property type="molecule type" value="Genomic_DNA"/>
</dbReference>
<evidence type="ECO:0000256" key="4">
    <source>
        <dbReference type="ARBA" id="ARBA00022692"/>
    </source>
</evidence>
<dbReference type="FunFam" id="2.10.25.10:FF:000009">
    <property type="entry name" value="Low-density lipoprotein receptor isoform 1"/>
    <property type="match status" value="1"/>
</dbReference>
<dbReference type="FunFam" id="2.10.50.10:FF:000032">
    <property type="entry name" value="Uncharacterized protein, isoform A"/>
    <property type="match status" value="1"/>
</dbReference>
<dbReference type="InterPro" id="IPR009030">
    <property type="entry name" value="Growth_fac_rcpt_cys_sf"/>
</dbReference>
<keyword evidence="7" id="KW-1133">Transmembrane helix</keyword>
<dbReference type="PROSITE" id="PS01186">
    <property type="entry name" value="EGF_2"/>
    <property type="match status" value="2"/>
</dbReference>
<dbReference type="CDD" id="cd00054">
    <property type="entry name" value="EGF_CA"/>
    <property type="match status" value="2"/>
</dbReference>
<dbReference type="GO" id="GO:0007165">
    <property type="term" value="P:signal transduction"/>
    <property type="evidence" value="ECO:0007669"/>
    <property type="project" value="TreeGrafter"/>
</dbReference>
<keyword evidence="3" id="KW-0254">Endocytosis</keyword>
<evidence type="ECO:0000259" key="14">
    <source>
        <dbReference type="PROSITE" id="PS50026"/>
    </source>
</evidence>
<organism evidence="15 16">
    <name type="scientific">Pinctada imbricata</name>
    <name type="common">Atlantic pearl-oyster</name>
    <name type="synonym">Pinctada martensii</name>
    <dbReference type="NCBI Taxonomy" id="66713"/>
    <lineage>
        <taxon>Eukaryota</taxon>
        <taxon>Metazoa</taxon>
        <taxon>Spiralia</taxon>
        <taxon>Lophotrochozoa</taxon>
        <taxon>Mollusca</taxon>
        <taxon>Bivalvia</taxon>
        <taxon>Autobranchia</taxon>
        <taxon>Pteriomorphia</taxon>
        <taxon>Pterioida</taxon>
        <taxon>Pterioidea</taxon>
        <taxon>Pteriidae</taxon>
        <taxon>Pinctada</taxon>
    </lineage>
</organism>
<dbReference type="InterPro" id="IPR000152">
    <property type="entry name" value="EGF-type_Asp/Asn_hydroxyl_site"/>
</dbReference>
<evidence type="ECO:0000256" key="11">
    <source>
        <dbReference type="ARBA" id="ARBA00023180"/>
    </source>
</evidence>
<dbReference type="SUPFAM" id="SSF49854">
    <property type="entry name" value="Spermadhesin, CUB domain"/>
    <property type="match status" value="1"/>
</dbReference>
<dbReference type="CDD" id="cd00041">
    <property type="entry name" value="CUB"/>
    <property type="match status" value="1"/>
</dbReference>
<evidence type="ECO:0000256" key="12">
    <source>
        <dbReference type="PROSITE-ProRule" id="PRU00076"/>
    </source>
</evidence>
<dbReference type="Gene3D" id="2.10.50.10">
    <property type="entry name" value="Tumor Necrosis Factor Receptor, subunit A, domain 2"/>
    <property type="match status" value="2"/>
</dbReference>
<evidence type="ECO:0000256" key="10">
    <source>
        <dbReference type="ARBA" id="ARBA00023170"/>
    </source>
</evidence>
<reference evidence="15" key="1">
    <citation type="submission" date="2019-08" db="EMBL/GenBank/DDBJ databases">
        <title>The improved chromosome-level genome for the pearl oyster Pinctada fucata martensii using PacBio sequencing and Hi-C.</title>
        <authorList>
            <person name="Zheng Z."/>
        </authorList>
    </citation>
    <scope>NUCLEOTIDE SEQUENCE</scope>
    <source>
        <strain evidence="15">ZZ-2019</strain>
        <tissue evidence="15">Adductor muscle</tissue>
    </source>
</reference>
<sequence length="646" mass="73072">MVSGENGMSALLSQSWRLIFIPETCAAGNGGCQHNCSDTSLGTRYIDECRDNNGGCSHGCVNTDGGFECVCPKGFKVRPKQRVCVDIDECDLNTTCDHTCVNTAGSFYCTCKAGYQLYGATHCAAWNQCLPFPKPPKSPYLVPDIVQERKYVPCRVTPIHTPSIPHSKFTYFCGDNTRYKWSYEKLNQTLPFCSSQVLPPTAKRKARFVFVAAKCRKKRRLREDIRKNLTIQLNGQKMYKCRRMCLVTNVNFECKKIPKKFRRLARKSRGEVVVAEVEIQIASRGVRQKCDVDCTRKRTERRLKKVLKKLKKVINKKQLYLRYDRQNIQVAKKSLKAKKLTSMKCQDGQVLVDSRCLSCSIGTYFKRRENTCLPCPPGTYQDKEGQISCIGCPNKVPGAGIVGAANVTECSITCAPGNFYDIKKHVCVECPTGTYQAKPGQNHCVKCPGTTITDGPGAANQSMCKDTSCGGIIGDLQGFIQSPNYPGHYPNNRECVWKIKPGKKRRILVIIPEVFLPKEDKCGDILVFRKSKKPSSLTTYETCETREKPIAFTSRSRRMWIQFKTDSKNTAKEDYQRLIEDIVRDGRLYSSYQHQSILKDRKLLSILMEVIAQPYNYFNYANVSRTMMPESFINLLTSKVTGFFST</sequence>
<comment type="subcellular location">
    <subcellularLocation>
        <location evidence="1">Membrane</location>
        <topology evidence="1">Single-pass type I membrane protein</topology>
    </subcellularLocation>
</comment>
<protein>
    <recommendedName>
        <fullName evidence="17">Signal peptide, CUB and EGF-like domain-containing protein 1</fullName>
    </recommendedName>
</protein>
<feature type="disulfide bond" evidence="12">
    <location>
        <begin position="90"/>
        <end position="100"/>
    </location>
</feature>
<evidence type="ECO:0000256" key="7">
    <source>
        <dbReference type="ARBA" id="ARBA00022989"/>
    </source>
</evidence>
<dbReference type="GO" id="GO:0005509">
    <property type="term" value="F:calcium ion binding"/>
    <property type="evidence" value="ECO:0007669"/>
    <property type="project" value="InterPro"/>
</dbReference>
<dbReference type="Pfam" id="PF14670">
    <property type="entry name" value="FXa_inhibition"/>
    <property type="match status" value="1"/>
</dbReference>
<dbReference type="InterPro" id="IPR011641">
    <property type="entry name" value="Tyr-kin_ephrin_A/B_rcpt-like"/>
</dbReference>
<evidence type="ECO:0000259" key="13">
    <source>
        <dbReference type="PROSITE" id="PS01180"/>
    </source>
</evidence>
<evidence type="ECO:0000256" key="8">
    <source>
        <dbReference type="ARBA" id="ARBA00023136"/>
    </source>
</evidence>
<dbReference type="GO" id="GO:0005615">
    <property type="term" value="C:extracellular space"/>
    <property type="evidence" value="ECO:0007669"/>
    <property type="project" value="TreeGrafter"/>
</dbReference>
<keyword evidence="10" id="KW-0675">Receptor</keyword>
<keyword evidence="9 12" id="KW-1015">Disulfide bond</keyword>
<dbReference type="InterPro" id="IPR000742">
    <property type="entry name" value="EGF"/>
</dbReference>
<dbReference type="InterPro" id="IPR000859">
    <property type="entry name" value="CUB_dom"/>
</dbReference>
<dbReference type="InterPro" id="IPR018097">
    <property type="entry name" value="EGF_Ca-bd_CS"/>
</dbReference>
<dbReference type="SMART" id="SM00179">
    <property type="entry name" value="EGF_CA"/>
    <property type="match status" value="2"/>
</dbReference>
<evidence type="ECO:0000313" key="15">
    <source>
        <dbReference type="EMBL" id="KAK3102414.1"/>
    </source>
</evidence>
<dbReference type="PROSITE" id="PS50026">
    <property type="entry name" value="EGF_3"/>
    <property type="match status" value="1"/>
</dbReference>
<keyword evidence="2 12" id="KW-0245">EGF-like domain</keyword>
<keyword evidence="6" id="KW-0677">Repeat</keyword>
<dbReference type="PANTHER" id="PTHR24046">
    <property type="entry name" value="SIGNAL PEPTIDE, CUB AND EGF-LIKE DOMAIN-CONTAINING"/>
    <property type="match status" value="1"/>
</dbReference>
<dbReference type="Proteomes" id="UP001186944">
    <property type="component" value="Unassembled WGS sequence"/>
</dbReference>
<evidence type="ECO:0008006" key="17">
    <source>
        <dbReference type="Google" id="ProtNLM"/>
    </source>
</evidence>
<name>A0AA88YNP6_PINIB</name>
<dbReference type="Gene3D" id="2.60.120.290">
    <property type="entry name" value="Spermadhesin, CUB domain"/>
    <property type="match status" value="1"/>
</dbReference>
<dbReference type="AlphaFoldDB" id="A0AA88YNP6"/>
<evidence type="ECO:0000256" key="5">
    <source>
        <dbReference type="ARBA" id="ARBA00022729"/>
    </source>
</evidence>
<evidence type="ECO:0000256" key="2">
    <source>
        <dbReference type="ARBA" id="ARBA00022536"/>
    </source>
</evidence>
<dbReference type="Gene3D" id="2.10.25.10">
    <property type="entry name" value="Laminin"/>
    <property type="match status" value="2"/>
</dbReference>
<evidence type="ECO:0000256" key="6">
    <source>
        <dbReference type="ARBA" id="ARBA00022737"/>
    </source>
</evidence>
<evidence type="ECO:0000256" key="3">
    <source>
        <dbReference type="ARBA" id="ARBA00022583"/>
    </source>
</evidence>
<dbReference type="InterPro" id="IPR001881">
    <property type="entry name" value="EGF-like_Ca-bd_dom"/>
</dbReference>
<dbReference type="PROSITE" id="PS00010">
    <property type="entry name" value="ASX_HYDROXYL"/>
    <property type="match status" value="1"/>
</dbReference>
<keyword evidence="4" id="KW-0812">Transmembrane</keyword>
<dbReference type="FunFam" id="2.60.120.290:FF:000002">
    <property type="entry name" value="Signal peptide, CUB domain and EGF-like domain-containing 2"/>
    <property type="match status" value="1"/>
</dbReference>
<dbReference type="InterPro" id="IPR049883">
    <property type="entry name" value="NOTCH1_EGF-like"/>
</dbReference>
<dbReference type="PROSITE" id="PS01187">
    <property type="entry name" value="EGF_CA"/>
    <property type="match status" value="1"/>
</dbReference>
<dbReference type="GO" id="GO:0009986">
    <property type="term" value="C:cell surface"/>
    <property type="evidence" value="ECO:0007669"/>
    <property type="project" value="TreeGrafter"/>
</dbReference>
<dbReference type="InterPro" id="IPR052071">
    <property type="entry name" value="SCUB_EGF-like_domain"/>
</dbReference>
<dbReference type="GO" id="GO:0016020">
    <property type="term" value="C:membrane"/>
    <property type="evidence" value="ECO:0007669"/>
    <property type="project" value="UniProtKB-SubCell"/>
</dbReference>
<gene>
    <name evidence="15" type="ORF">FSP39_011233</name>
</gene>
<evidence type="ECO:0000256" key="1">
    <source>
        <dbReference type="ARBA" id="ARBA00004479"/>
    </source>
</evidence>
<dbReference type="PROSITE" id="PS01180">
    <property type="entry name" value="CUB"/>
    <property type="match status" value="1"/>
</dbReference>
<dbReference type="InterPro" id="IPR035914">
    <property type="entry name" value="Sperma_CUB_dom_sf"/>
</dbReference>
<dbReference type="PANTHER" id="PTHR24046:SF7">
    <property type="entry name" value="CUB DOMAIN-CONTAINING PROTEIN"/>
    <property type="match status" value="1"/>
</dbReference>
<evidence type="ECO:0000256" key="9">
    <source>
        <dbReference type="ARBA" id="ARBA00023157"/>
    </source>
</evidence>
<keyword evidence="16" id="KW-1185">Reference proteome</keyword>
<dbReference type="Pfam" id="PF07645">
    <property type="entry name" value="EGF_CA"/>
    <property type="match status" value="1"/>
</dbReference>
<dbReference type="Pfam" id="PF07699">
    <property type="entry name" value="Ephrin_rec_like"/>
    <property type="match status" value="2"/>
</dbReference>
<comment type="caution">
    <text evidence="15">The sequence shown here is derived from an EMBL/GenBank/DDBJ whole genome shotgun (WGS) entry which is preliminary data.</text>
</comment>
<keyword evidence="5" id="KW-0732">Signal</keyword>
<keyword evidence="11" id="KW-0325">Glycoprotein</keyword>
<dbReference type="Pfam" id="PF00431">
    <property type="entry name" value="CUB"/>
    <property type="match status" value="1"/>
</dbReference>
<proteinExistence type="predicted"/>
<feature type="domain" description="EGF-like" evidence="14">
    <location>
        <begin position="86"/>
        <end position="124"/>
    </location>
</feature>
<dbReference type="SMART" id="SM01411">
    <property type="entry name" value="Ephrin_rec_like"/>
    <property type="match status" value="2"/>
</dbReference>
<evidence type="ECO:0000313" key="16">
    <source>
        <dbReference type="Proteomes" id="UP001186944"/>
    </source>
</evidence>